<keyword evidence="2" id="KW-1185">Reference proteome</keyword>
<comment type="caution">
    <text evidence="1">The sequence shown here is derived from an EMBL/GenBank/DDBJ whole genome shotgun (WGS) entry which is preliminary data.</text>
</comment>
<reference evidence="1" key="1">
    <citation type="submission" date="2020-05" db="EMBL/GenBank/DDBJ databases">
        <title>Large-scale comparative analyses of tick genomes elucidate their genetic diversity and vector capacities.</title>
        <authorList>
            <person name="Jia N."/>
            <person name="Wang J."/>
            <person name="Shi W."/>
            <person name="Du L."/>
            <person name="Sun Y."/>
            <person name="Zhan W."/>
            <person name="Jiang J."/>
            <person name="Wang Q."/>
            <person name="Zhang B."/>
            <person name="Ji P."/>
            <person name="Sakyi L.B."/>
            <person name="Cui X."/>
            <person name="Yuan T."/>
            <person name="Jiang B."/>
            <person name="Yang W."/>
            <person name="Lam T.T.-Y."/>
            <person name="Chang Q."/>
            <person name="Ding S."/>
            <person name="Wang X."/>
            <person name="Zhu J."/>
            <person name="Ruan X."/>
            <person name="Zhao L."/>
            <person name="Wei J."/>
            <person name="Que T."/>
            <person name="Du C."/>
            <person name="Cheng J."/>
            <person name="Dai P."/>
            <person name="Han X."/>
            <person name="Huang E."/>
            <person name="Gao Y."/>
            <person name="Liu J."/>
            <person name="Shao H."/>
            <person name="Ye R."/>
            <person name="Li L."/>
            <person name="Wei W."/>
            <person name="Wang X."/>
            <person name="Wang C."/>
            <person name="Yang T."/>
            <person name="Huo Q."/>
            <person name="Li W."/>
            <person name="Guo W."/>
            <person name="Chen H."/>
            <person name="Zhou L."/>
            <person name="Ni X."/>
            <person name="Tian J."/>
            <person name="Zhou Y."/>
            <person name="Sheng Y."/>
            <person name="Liu T."/>
            <person name="Pan Y."/>
            <person name="Xia L."/>
            <person name="Li J."/>
            <person name="Zhao F."/>
            <person name="Cao W."/>
        </authorList>
    </citation>
    <scope>NUCLEOTIDE SEQUENCE</scope>
    <source>
        <strain evidence="1">Hyas-2018</strain>
    </source>
</reference>
<protein>
    <submittedName>
        <fullName evidence="1">Uncharacterized protein</fullName>
    </submittedName>
</protein>
<proteinExistence type="predicted"/>
<name>A0ACB7RH15_HYAAI</name>
<organism evidence="1 2">
    <name type="scientific">Hyalomma asiaticum</name>
    <name type="common">Tick</name>
    <dbReference type="NCBI Taxonomy" id="266040"/>
    <lineage>
        <taxon>Eukaryota</taxon>
        <taxon>Metazoa</taxon>
        <taxon>Ecdysozoa</taxon>
        <taxon>Arthropoda</taxon>
        <taxon>Chelicerata</taxon>
        <taxon>Arachnida</taxon>
        <taxon>Acari</taxon>
        <taxon>Parasitiformes</taxon>
        <taxon>Ixodida</taxon>
        <taxon>Ixodoidea</taxon>
        <taxon>Ixodidae</taxon>
        <taxon>Hyalomminae</taxon>
        <taxon>Hyalomma</taxon>
    </lineage>
</organism>
<gene>
    <name evidence="1" type="ORF">HPB50_003436</name>
</gene>
<evidence type="ECO:0000313" key="2">
    <source>
        <dbReference type="Proteomes" id="UP000821845"/>
    </source>
</evidence>
<dbReference type="Proteomes" id="UP000821845">
    <property type="component" value="Chromosome 9"/>
</dbReference>
<sequence length="387" mass="42555">MSGRKSWNVPISQYATIASNPAHGFVERADLVPNPKKKVIHLSIGDPTVFGNLLPCEEVLAPIMASLRNPKNYGYLPSTGSTAAKEAVAEYSSRGGVKVKPEDVILTCGCAQAIDMCISVLANRGQNIVIPRPGFCVYKTHAEFLGIEVRFYDLLPERSWEVDLANLEAHIDANTAAIVVNNPSNPCGSVFSKKHLKDILAVAAKHYVPIIADEINEYIVFEGQEYHSVASLSEDVPVLACSALTKRFLVPGWRTGWIIIHDRHDVFAREVRKGLKNLSQKKMGGNSLIQKNAETAYKTLSTIPGLRPVMPQGAMYLLIGLEVSKFPKFASDTEFVLALFAEESVLCLPGQSFDYPNFFRITLTVPHEMLVEALGRIVAFCKTHCTP</sequence>
<evidence type="ECO:0000313" key="1">
    <source>
        <dbReference type="EMBL" id="KAH6921613.1"/>
    </source>
</evidence>
<dbReference type="EMBL" id="CM023489">
    <property type="protein sequence ID" value="KAH6921613.1"/>
    <property type="molecule type" value="Genomic_DNA"/>
</dbReference>
<accession>A0ACB7RH15</accession>